<feature type="domain" description="DUF4283" evidence="1">
    <location>
        <begin position="60"/>
        <end position="135"/>
    </location>
</feature>
<evidence type="ECO:0000259" key="1">
    <source>
        <dbReference type="Pfam" id="PF14111"/>
    </source>
</evidence>
<reference evidence="2 3" key="1">
    <citation type="submission" date="2019-05" db="EMBL/GenBank/DDBJ databases">
        <title>Mikania micrantha, genome provides insights into the molecular mechanism of rapid growth.</title>
        <authorList>
            <person name="Liu B."/>
        </authorList>
    </citation>
    <scope>NUCLEOTIDE SEQUENCE [LARGE SCALE GENOMIC DNA]</scope>
    <source>
        <strain evidence="2">NLD-2019</strain>
        <tissue evidence="2">Leaf</tissue>
    </source>
</reference>
<dbReference type="PANTHER" id="PTHR31286">
    <property type="entry name" value="GLYCINE-RICH CELL WALL STRUCTURAL PROTEIN 1.8-LIKE"/>
    <property type="match status" value="1"/>
</dbReference>
<evidence type="ECO:0000313" key="3">
    <source>
        <dbReference type="Proteomes" id="UP000326396"/>
    </source>
</evidence>
<keyword evidence="3" id="KW-1185">Reference proteome</keyword>
<organism evidence="2 3">
    <name type="scientific">Mikania micrantha</name>
    <name type="common">bitter vine</name>
    <dbReference type="NCBI Taxonomy" id="192012"/>
    <lineage>
        <taxon>Eukaryota</taxon>
        <taxon>Viridiplantae</taxon>
        <taxon>Streptophyta</taxon>
        <taxon>Embryophyta</taxon>
        <taxon>Tracheophyta</taxon>
        <taxon>Spermatophyta</taxon>
        <taxon>Magnoliopsida</taxon>
        <taxon>eudicotyledons</taxon>
        <taxon>Gunneridae</taxon>
        <taxon>Pentapetalae</taxon>
        <taxon>asterids</taxon>
        <taxon>campanulids</taxon>
        <taxon>Asterales</taxon>
        <taxon>Asteraceae</taxon>
        <taxon>Asteroideae</taxon>
        <taxon>Heliantheae alliance</taxon>
        <taxon>Eupatorieae</taxon>
        <taxon>Mikania</taxon>
    </lineage>
</organism>
<protein>
    <recommendedName>
        <fullName evidence="1">DUF4283 domain-containing protein</fullName>
    </recommendedName>
</protein>
<accession>A0A5N6MJB5</accession>
<evidence type="ECO:0000313" key="2">
    <source>
        <dbReference type="EMBL" id="KAD3640142.1"/>
    </source>
</evidence>
<dbReference type="Pfam" id="PF14111">
    <property type="entry name" value="DUF4283"/>
    <property type="match status" value="1"/>
</dbReference>
<comment type="caution">
    <text evidence="2">The sequence shown here is derived from an EMBL/GenBank/DDBJ whole genome shotgun (WGS) entry which is preliminary data.</text>
</comment>
<name>A0A5N6MJB5_9ASTR</name>
<dbReference type="AlphaFoldDB" id="A0A5N6MJB5"/>
<dbReference type="InterPro" id="IPR025558">
    <property type="entry name" value="DUF4283"/>
</dbReference>
<dbReference type="OrthoDB" id="1461560at2759"/>
<gene>
    <name evidence="2" type="ORF">E3N88_29365</name>
</gene>
<proteinExistence type="predicted"/>
<sequence>MGAKLWNNDLFHSLVKGLDIEDSETRLLYEPPQVDKNGERVVNLNAHFMRKCNKAYANHLYGYLVGTTLPFFQVKHNLTRMWHQYGLITITRNMAGYYFFKFSNEEGMQKVLQKGPWLVNDVPMMLRLWEPDACLEKPDPSMVPIWVSIMDLPLSLWNGGNISQIVSCIGKPLMLDKPTFDRCNKKEGVVSYARVLVNALAQNRLPDKIKVQFPPKIDAPRKVCYFTLSYGLKPPLCTHCNVFGNSNDMCKAKYAKSGTLNGNDVTIDMGDDTLQLKNKNDCLPQVVNDNRIGKNTMENQDGFTRVQRKKKKKKKKKIPIWQPKSIKHLEVGPSNTKEVSLKGREKVQVSNSFEVLNVEDSDNEIDDYWDGEIKLWDSEKVEAQKFVKLKALPARVIYAKWSPQLKDYFASICKEVGLDPTLLEVDRDVYSEEDATARFMS</sequence>
<dbReference type="EMBL" id="SZYD01000015">
    <property type="protein sequence ID" value="KAD3640142.1"/>
    <property type="molecule type" value="Genomic_DNA"/>
</dbReference>
<dbReference type="InterPro" id="IPR040256">
    <property type="entry name" value="At4g02000-like"/>
</dbReference>
<dbReference type="PANTHER" id="PTHR31286:SF180">
    <property type="entry name" value="OS10G0362600 PROTEIN"/>
    <property type="match status" value="1"/>
</dbReference>
<dbReference type="Proteomes" id="UP000326396">
    <property type="component" value="Linkage Group LG5"/>
</dbReference>